<dbReference type="InterPro" id="IPR047640">
    <property type="entry name" value="RpiR-like"/>
</dbReference>
<dbReference type="PANTHER" id="PTHR30514">
    <property type="entry name" value="GLUCOKINASE"/>
    <property type="match status" value="1"/>
</dbReference>
<dbReference type="RefSeq" id="WP_136008050.1">
    <property type="nucleotide sequence ID" value="NZ_SRYR01000013.1"/>
</dbReference>
<dbReference type="GO" id="GO:0003677">
    <property type="term" value="F:DNA binding"/>
    <property type="evidence" value="ECO:0007669"/>
    <property type="project" value="InterPro"/>
</dbReference>
<keyword evidence="3" id="KW-1185">Reference proteome</keyword>
<dbReference type="Gene3D" id="3.40.50.10490">
    <property type="entry name" value="Glucose-6-phosphate isomerase like protein, domain 1"/>
    <property type="match status" value="1"/>
</dbReference>
<dbReference type="PANTHER" id="PTHR30514:SF1">
    <property type="entry name" value="HTH-TYPE TRANSCRIPTIONAL REGULATOR HEXR-RELATED"/>
    <property type="match status" value="1"/>
</dbReference>
<dbReference type="Proteomes" id="UP000306888">
    <property type="component" value="Unassembled WGS sequence"/>
</dbReference>
<dbReference type="InterPro" id="IPR009057">
    <property type="entry name" value="Homeodomain-like_sf"/>
</dbReference>
<name>A0A4V3RKM4_9CLOT</name>
<organism evidence="2 3">
    <name type="scientific">Clostridium sartagoforme</name>
    <dbReference type="NCBI Taxonomy" id="84031"/>
    <lineage>
        <taxon>Bacteria</taxon>
        <taxon>Bacillati</taxon>
        <taxon>Bacillota</taxon>
        <taxon>Clostridia</taxon>
        <taxon>Eubacteriales</taxon>
        <taxon>Clostridiaceae</taxon>
        <taxon>Clostridium</taxon>
    </lineage>
</organism>
<dbReference type="Pfam" id="PF01380">
    <property type="entry name" value="SIS"/>
    <property type="match status" value="1"/>
</dbReference>
<evidence type="ECO:0000313" key="3">
    <source>
        <dbReference type="Proteomes" id="UP000306888"/>
    </source>
</evidence>
<protein>
    <submittedName>
        <fullName evidence="2">MurR/RpiR family transcriptional regulator</fullName>
    </submittedName>
</protein>
<dbReference type="AlphaFoldDB" id="A0A4V3RKM4"/>
<dbReference type="GO" id="GO:0097367">
    <property type="term" value="F:carbohydrate derivative binding"/>
    <property type="evidence" value="ECO:0007669"/>
    <property type="project" value="InterPro"/>
</dbReference>
<dbReference type="InterPro" id="IPR036388">
    <property type="entry name" value="WH-like_DNA-bd_sf"/>
</dbReference>
<proteinExistence type="predicted"/>
<accession>A0A4V3RKM4</accession>
<dbReference type="InterPro" id="IPR001347">
    <property type="entry name" value="SIS_dom"/>
</dbReference>
<dbReference type="EMBL" id="SRYR01000013">
    <property type="protein sequence ID" value="TGY40450.1"/>
    <property type="molecule type" value="Genomic_DNA"/>
</dbReference>
<dbReference type="GO" id="GO:0003700">
    <property type="term" value="F:DNA-binding transcription factor activity"/>
    <property type="evidence" value="ECO:0007669"/>
    <property type="project" value="InterPro"/>
</dbReference>
<gene>
    <name evidence="2" type="ORF">E5347_15060</name>
</gene>
<dbReference type="GO" id="GO:1901135">
    <property type="term" value="P:carbohydrate derivative metabolic process"/>
    <property type="evidence" value="ECO:0007669"/>
    <property type="project" value="InterPro"/>
</dbReference>
<dbReference type="Gene3D" id="1.10.10.10">
    <property type="entry name" value="Winged helix-like DNA-binding domain superfamily/Winged helix DNA-binding domain"/>
    <property type="match status" value="1"/>
</dbReference>
<dbReference type="SUPFAM" id="SSF46689">
    <property type="entry name" value="Homeodomain-like"/>
    <property type="match status" value="1"/>
</dbReference>
<comment type="caution">
    <text evidence="2">The sequence shown here is derived from an EMBL/GenBank/DDBJ whole genome shotgun (WGS) entry which is preliminary data.</text>
</comment>
<dbReference type="OrthoDB" id="63027at2"/>
<reference evidence="2 3" key="1">
    <citation type="submission" date="2019-04" db="EMBL/GenBank/DDBJ databases">
        <title>Microbes associate with the intestines of laboratory mice.</title>
        <authorList>
            <person name="Navarre W."/>
            <person name="Wong E."/>
            <person name="Huang K."/>
            <person name="Tropini C."/>
            <person name="Ng K."/>
            <person name="Yu B."/>
        </authorList>
    </citation>
    <scope>NUCLEOTIDE SEQUENCE [LARGE SCALE GENOMIC DNA]</scope>
    <source>
        <strain evidence="2 3">NM50_B9-20</strain>
    </source>
</reference>
<evidence type="ECO:0000313" key="2">
    <source>
        <dbReference type="EMBL" id="TGY40450.1"/>
    </source>
</evidence>
<dbReference type="Pfam" id="PF01418">
    <property type="entry name" value="HTH_6"/>
    <property type="match status" value="1"/>
</dbReference>
<dbReference type="SUPFAM" id="SSF53697">
    <property type="entry name" value="SIS domain"/>
    <property type="match status" value="1"/>
</dbReference>
<feature type="domain" description="HTH rpiR-type" evidence="1">
    <location>
        <begin position="4"/>
        <end position="80"/>
    </location>
</feature>
<dbReference type="InterPro" id="IPR000281">
    <property type="entry name" value="HTH_RpiR"/>
</dbReference>
<sequence>MGDLIYRLLLFLNSSKSNDINHSIAITLLRNVRIIPNMSINKLADLCYTSPAAITRFCHKLGYSSFIEFKENMKININNYNQSLIRPRAINYDIDREDLLNNMSNEIADEVNSFKNTVDLKLIDSIIELIYSSKNVYIFGTQYSQLMAQNLQNNLARLSKLIYHANDVQEQEKLAAEMDESSLAILISPTGRFTIYHERLWKKIAASPATLVVITEQENPKYTKRSNYIIYLPKREATTEYIQTHTHDLSFLIEYIYLRYGILYKNL</sequence>
<dbReference type="PROSITE" id="PS51071">
    <property type="entry name" value="HTH_RPIR"/>
    <property type="match status" value="1"/>
</dbReference>
<evidence type="ECO:0000259" key="1">
    <source>
        <dbReference type="PROSITE" id="PS51071"/>
    </source>
</evidence>
<dbReference type="InterPro" id="IPR046348">
    <property type="entry name" value="SIS_dom_sf"/>
</dbReference>